<dbReference type="InterPro" id="IPR006439">
    <property type="entry name" value="HAD-SF_hydro_IA"/>
</dbReference>
<organism evidence="1 2">
    <name type="scientific">Enterococcus cecorum</name>
    <dbReference type="NCBI Taxonomy" id="44008"/>
    <lineage>
        <taxon>Bacteria</taxon>
        <taxon>Bacillati</taxon>
        <taxon>Bacillota</taxon>
        <taxon>Bacilli</taxon>
        <taxon>Lactobacillales</taxon>
        <taxon>Enterococcaceae</taxon>
        <taxon>Enterococcus</taxon>
    </lineage>
</organism>
<dbReference type="Gene3D" id="3.40.50.1000">
    <property type="entry name" value="HAD superfamily/HAD-like"/>
    <property type="match status" value="1"/>
</dbReference>
<dbReference type="SUPFAM" id="SSF56784">
    <property type="entry name" value="HAD-like"/>
    <property type="match status" value="1"/>
</dbReference>
<name>A0A366SIX6_9ENTE</name>
<dbReference type="AlphaFoldDB" id="A0A366SIX6"/>
<reference evidence="1 2" key="1">
    <citation type="submission" date="2015-06" db="EMBL/GenBank/DDBJ databases">
        <title>The Genome Sequence of Enterococcus cecorum 170AEA1.</title>
        <authorList>
            <consortium name="The Broad Institute Genomics Platform"/>
            <consortium name="The Broad Institute Genome Sequencing Center for Infectious Disease"/>
            <person name="Earl A.M."/>
            <person name="Van Tyne D."/>
            <person name="Lebreton F."/>
            <person name="Saavedra J.T."/>
            <person name="Gilmore M.S."/>
            <person name="Manson McGuire A."/>
            <person name="Clock S."/>
            <person name="Crupain M."/>
            <person name="Rangan U."/>
            <person name="Young S."/>
            <person name="Abouelleil A."/>
            <person name="Cao P."/>
            <person name="Chapman S.B."/>
            <person name="Griggs A."/>
            <person name="Priest M."/>
            <person name="Shea T."/>
            <person name="Wortman J."/>
            <person name="Nusbaum C."/>
            <person name="Birren B."/>
        </authorList>
    </citation>
    <scope>NUCLEOTIDE SEQUENCE [LARGE SCALE GENOMIC DNA]</scope>
    <source>
        <strain evidence="1 2">170AEA1</strain>
    </source>
</reference>
<dbReference type="InterPro" id="IPR036412">
    <property type="entry name" value="HAD-like_sf"/>
</dbReference>
<dbReference type="InterPro" id="IPR023214">
    <property type="entry name" value="HAD_sf"/>
</dbReference>
<evidence type="ECO:0000313" key="1">
    <source>
        <dbReference type="EMBL" id="RBR31789.1"/>
    </source>
</evidence>
<proteinExistence type="predicted"/>
<sequence>MKKYYIYGTGNVATDYVQTVIKEDNLRIIGVLDRVRLYGQFQGIDIVNWDEIAMNQADGIIIATSTQFIKEIYFRILPYALARGLKIYSMSLQDLSTIFGYVSNARPVDLTDESIKKLIDESQVVSFDIFDTLLMRKVLYPIDVFKLVEKEAKQKNLIIKDFHKIRREAELSVIGQNLEAIYQKLQELLQLSDEECRLLQHIELECEKNLLTPRPYVQKLYHYCLEANKTIVITSDMYLSQEILATLLEEKGYQHFEKIYVSCDYGMAKSQGLIKKVLQDYPNQKVVHIGDDYEADIKSSQRFNVETIFLPKALDIAMQTPFNKVITQARTLTDSRYLGEVIYQLFNHPLKNEFAITKLVQFTYLFFIPIVFQYLQLINQLIKQKKYESILFIARDGYFFYKVYEYLRQQQLIDGPCGKYIYGSRKLSIRLGMNDEQEIQRILAKYNIEPESAAANHFFGIPATNANFYEAVLKQANQLKKNYKAYLEKEFIDIEKEYLYCELNGQGTGFHYLKSCIFSQSESLYFLRMYVDKVFDVADSPNALISVFPNMYFSLSPQTVFLENIFTTEHPSIIGVTELGEPIYAQENRPQWQIDYMKKIQTILFNQFIEFYQVHVEGELSNELMLPLLECMDEIKFCDETQSMKHLFLYEDLLNESAKL</sequence>
<dbReference type="EMBL" id="LEOY01000002">
    <property type="protein sequence ID" value="RBR31789.1"/>
    <property type="molecule type" value="Genomic_DNA"/>
</dbReference>
<dbReference type="NCBIfam" id="TIGR01549">
    <property type="entry name" value="HAD-SF-IA-v1"/>
    <property type="match status" value="1"/>
</dbReference>
<comment type="caution">
    <text evidence="1">The sequence shown here is derived from an EMBL/GenBank/DDBJ whole genome shotgun (WGS) entry which is preliminary data.</text>
</comment>
<dbReference type="RefSeq" id="WP_162781841.1">
    <property type="nucleotide sequence ID" value="NZ_KZ845739.1"/>
</dbReference>
<evidence type="ECO:0000313" key="2">
    <source>
        <dbReference type="Proteomes" id="UP000252800"/>
    </source>
</evidence>
<dbReference type="InterPro" id="IPR041492">
    <property type="entry name" value="HAD_2"/>
</dbReference>
<dbReference type="Proteomes" id="UP000252800">
    <property type="component" value="Unassembled WGS sequence"/>
</dbReference>
<accession>A0A366SIX6</accession>
<dbReference type="Pfam" id="PF13419">
    <property type="entry name" value="HAD_2"/>
    <property type="match status" value="1"/>
</dbReference>
<gene>
    <name evidence="1" type="ORF">EB18_00212</name>
</gene>
<dbReference type="Gene3D" id="3.40.50.720">
    <property type="entry name" value="NAD(P)-binding Rossmann-like Domain"/>
    <property type="match status" value="1"/>
</dbReference>
<dbReference type="Gene3D" id="1.10.150.400">
    <property type="match status" value="1"/>
</dbReference>
<protein>
    <submittedName>
        <fullName evidence="1">Uncharacterized protein</fullName>
    </submittedName>
</protein>